<feature type="region of interest" description="Disordered" evidence="1">
    <location>
        <begin position="278"/>
        <end position="312"/>
    </location>
</feature>
<protein>
    <recommendedName>
        <fullName evidence="2">SEC7 domain-containing protein</fullName>
    </recommendedName>
</protein>
<dbReference type="SUPFAM" id="SSF50729">
    <property type="entry name" value="PH domain-like"/>
    <property type="match status" value="1"/>
</dbReference>
<feature type="compositionally biased region" description="Basic and acidic residues" evidence="1">
    <location>
        <begin position="413"/>
        <end position="431"/>
    </location>
</feature>
<evidence type="ECO:0000259" key="2">
    <source>
        <dbReference type="PROSITE" id="PS50190"/>
    </source>
</evidence>
<feature type="region of interest" description="Disordered" evidence="1">
    <location>
        <begin position="596"/>
        <end position="615"/>
    </location>
</feature>
<dbReference type="InterPro" id="IPR035999">
    <property type="entry name" value="Sec7_dom_sf"/>
</dbReference>
<feature type="compositionally biased region" description="Polar residues" evidence="1">
    <location>
        <begin position="168"/>
        <end position="183"/>
    </location>
</feature>
<dbReference type="Gene3D" id="2.30.29.30">
    <property type="entry name" value="Pleckstrin-homology domain (PH domain)/Phosphotyrosine-binding domain (PTB)"/>
    <property type="match status" value="1"/>
</dbReference>
<dbReference type="Gene3D" id="1.10.1000.11">
    <property type="entry name" value="Arf Nucleotide-binding Site Opener,domain 2"/>
    <property type="match status" value="1"/>
</dbReference>
<feature type="compositionally biased region" description="Basic and acidic residues" evidence="1">
    <location>
        <begin position="675"/>
        <end position="686"/>
    </location>
</feature>
<feature type="compositionally biased region" description="Basic and acidic residues" evidence="1">
    <location>
        <begin position="303"/>
        <end position="312"/>
    </location>
</feature>
<dbReference type="InterPro" id="IPR000904">
    <property type="entry name" value="Sec7_dom"/>
</dbReference>
<feature type="compositionally biased region" description="Low complexity" evidence="1">
    <location>
        <begin position="67"/>
        <end position="78"/>
    </location>
</feature>
<sequence>MASPAHFHASPTPIPSAEIRSQAIAKLKRAASLPRTPDGRRPPPTGQLRSGGASTNPSTATSEESHAPSANAATPSPSRLMNDYGHEELLSAGPSMFGGAPVMQRSTSDSSSFHIPTPPHVYGSSNVSPYFTAQPSPVGAPGTDWAAYQLAQSYLPSISPVTAPPSSFPQSLQTPTGPGRNTPSPLPSLGELRTLSRSNSAMARAKAMMALTGQANPDTPTRSTNLPTPTSSDEDITLGIPGSRLTRAGTIGVPRMFGMPADEPAVDTTTSVAPAVAPMADTTLDVPRPRLQRSFTVSSSNMGEERRSAVGRRMVERLAERRAARQQEEVEVRHLWEERRKTRPPDADGKQPTQPAEDDEEEDPSPIPVPNLATLTLMVPSVDATSASAPTTGIPTTVPSLGPSLAASSADRTPSRNTERSDEAFEYESHLRRSLSSRTAREVIEPSPEVAMPSPLIEDAAEGVHGSVFQRQQQPSFTQPSLVGQTAPQLSFGQSSPFGDSSFGDSFESFEQRPSQDRTSFERPSSEQSSFEQRPSLELQDDEQLLRPVQPFANAHMRHVPHDSTSSAGTVMPPAAGNSPSSESTATLDSAGLFYRRSPSKTAEPPIEEDERLSSWDDDHNVDWVTGPRSQVSAVSHVGHSGHGADTESLGHMRTSHDIHDRSSSRMSWEEIGSVDEHEAQADQHQGKTSGSFSRKNGRGMLNAMRKYSRSGSITSQVTSPPASPNTGFAGAFARRESESSTSTGQRSATVAAPRESPTVSKGVKHQASNGSITPSFTTTGPADTVASANNLLIQHQLAHAPSPISFLPRPDMSDPRIHNSKLSPFPGITTLEQKQRSRSGSDSREQPRLVQQLSDPTVPTNRAAPVSASSDRESADAANGSTRRHWFGKGSISRGSGSGSGGRSQQSSQHSQSTSEDYRNGSMRRLATESPVDEMDPLSTARGRLSPETAKNSKNRPEIPQYMFNRRRAPPPPIELGSSNVESINGDAAPKQLGNSVAGLGDRSTEVLNRMDAVLGLSAQDPSRHDFLDDPPRKLLLSQQVLQVVNVNTVKDRYLFLFNDILVIAKPVITVGTQATLDMKFIVKSVVGLDKLVVSGLSDEPTAEPPRHPAVTQFIQDFGEDAPTAVQQLIERSALKIDSVTLSSLLFKTVELDKSQIGQLLAHDSQLLEAFVDRFQFSQVRIDDALRMFLLAIRLPTNLADAEPILRGFAHIYCDANKGNVEFDGNLAGELVISMLELNDMLYSTFGFAFPNHAISRDAYVNGFYAKDPDGLVPDDLLDEIYVSIRYAKLVQGLAPSEAHLARDITVTPSRLPSRITYNEWSERIVVAIPRPDPAFKVEFVGEGLQFDPPFLDFTDSHEVSFRTRGVSLGPKTMLFHRTGNNAALYAGIGNGRSFNVERAFMRHTFYVQFVSHLGNRRKYCFSVPDAAARQRWGQMLTRQVWLTTEKKQGAGAPTTHAQRVRRAAEAVSLQVLRDALIPPDENPETAGGGARKLSHTAAQRDPHRAARVASVSLAYAAKAGGDEAALGPLIATKGNNPDATGMVDLQTGKELVLLCRQNSLLPGVLELLQSGTGAQATATAPTSAPGSATAPASAIPHASHLQPSGVQPQRSAGLKAMMQDRRL</sequence>
<dbReference type="Gene3D" id="1.10.220.20">
    <property type="match status" value="1"/>
</dbReference>
<feature type="region of interest" description="Disordered" evidence="1">
    <location>
        <begin position="1"/>
        <end position="117"/>
    </location>
</feature>
<feature type="compositionally biased region" description="Polar residues" evidence="1">
    <location>
        <begin position="104"/>
        <end position="114"/>
    </location>
</feature>
<organism evidence="3 4">
    <name type="scientific">Apiotrichum porosum</name>
    <dbReference type="NCBI Taxonomy" id="105984"/>
    <lineage>
        <taxon>Eukaryota</taxon>
        <taxon>Fungi</taxon>
        <taxon>Dikarya</taxon>
        <taxon>Basidiomycota</taxon>
        <taxon>Agaricomycotina</taxon>
        <taxon>Tremellomycetes</taxon>
        <taxon>Trichosporonales</taxon>
        <taxon>Trichosporonaceae</taxon>
        <taxon>Apiotrichum</taxon>
    </lineage>
</organism>
<dbReference type="Proteomes" id="UP000279236">
    <property type="component" value="Unassembled WGS sequence"/>
</dbReference>
<proteinExistence type="predicted"/>
<feature type="compositionally biased region" description="Polar residues" evidence="1">
    <location>
        <begin position="213"/>
        <end position="231"/>
    </location>
</feature>
<feature type="compositionally biased region" description="Low complexity" evidence="1">
    <location>
        <begin position="399"/>
        <end position="410"/>
    </location>
</feature>
<dbReference type="OrthoDB" id="430364at2759"/>
<dbReference type="EMBL" id="RSCE01000001">
    <property type="protein sequence ID" value="RSH88569.1"/>
    <property type="molecule type" value="Genomic_DNA"/>
</dbReference>
<name>A0A427YBN4_9TREE</name>
<dbReference type="PROSITE" id="PS50190">
    <property type="entry name" value="SEC7"/>
    <property type="match status" value="1"/>
</dbReference>
<feature type="compositionally biased region" description="Polar residues" evidence="1">
    <location>
        <begin position="293"/>
        <end position="302"/>
    </location>
</feature>
<feature type="compositionally biased region" description="Polar residues" evidence="1">
    <location>
        <begin position="767"/>
        <end position="782"/>
    </location>
</feature>
<feature type="region of interest" description="Disordered" evidence="1">
    <location>
        <begin position="635"/>
        <end position="782"/>
    </location>
</feature>
<evidence type="ECO:0000313" key="3">
    <source>
        <dbReference type="EMBL" id="RSH88569.1"/>
    </source>
</evidence>
<dbReference type="Pfam" id="PF01369">
    <property type="entry name" value="Sec7"/>
    <property type="match status" value="1"/>
</dbReference>
<dbReference type="STRING" id="105984.A0A427YBN4"/>
<dbReference type="InterPro" id="IPR011993">
    <property type="entry name" value="PH-like_dom_sf"/>
</dbReference>
<feature type="compositionally biased region" description="Polar residues" evidence="1">
    <location>
        <begin position="710"/>
        <end position="727"/>
    </location>
</feature>
<evidence type="ECO:0000313" key="4">
    <source>
        <dbReference type="Proteomes" id="UP000279236"/>
    </source>
</evidence>
<keyword evidence="4" id="KW-1185">Reference proteome</keyword>
<dbReference type="GeneID" id="39585657"/>
<dbReference type="GO" id="GO:0005085">
    <property type="term" value="F:guanyl-nucleotide exchange factor activity"/>
    <property type="evidence" value="ECO:0007669"/>
    <property type="project" value="InterPro"/>
</dbReference>
<feature type="compositionally biased region" description="Basic and acidic residues" evidence="1">
    <location>
        <begin position="643"/>
        <end position="664"/>
    </location>
</feature>
<gene>
    <name evidence="3" type="ORF">EHS24_001114</name>
</gene>
<dbReference type="SMART" id="SM00222">
    <property type="entry name" value="Sec7"/>
    <property type="match status" value="1"/>
</dbReference>
<feature type="region of interest" description="Disordered" evidence="1">
    <location>
        <begin position="559"/>
        <end position="586"/>
    </location>
</feature>
<feature type="compositionally biased region" description="Polar residues" evidence="1">
    <location>
        <begin position="850"/>
        <end position="861"/>
    </location>
</feature>
<feature type="compositionally biased region" description="Low complexity" evidence="1">
    <location>
        <begin position="904"/>
        <end position="916"/>
    </location>
</feature>
<feature type="compositionally biased region" description="Polar residues" evidence="1">
    <location>
        <begin position="383"/>
        <end position="398"/>
    </location>
</feature>
<feature type="compositionally biased region" description="Low complexity" evidence="1">
    <location>
        <begin position="491"/>
        <end position="509"/>
    </location>
</feature>
<dbReference type="RefSeq" id="XP_028480777.1">
    <property type="nucleotide sequence ID" value="XM_028616920.1"/>
</dbReference>
<feature type="compositionally biased region" description="Basic and acidic residues" evidence="1">
    <location>
        <begin position="834"/>
        <end position="848"/>
    </location>
</feature>
<feature type="compositionally biased region" description="Polar residues" evidence="1">
    <location>
        <begin position="52"/>
        <end position="62"/>
    </location>
</feature>
<feature type="region of interest" description="Disordered" evidence="1">
    <location>
        <begin position="336"/>
        <end position="462"/>
    </location>
</feature>
<feature type="compositionally biased region" description="Low complexity" evidence="1">
    <location>
        <begin position="1578"/>
        <end position="1596"/>
    </location>
</feature>
<feature type="region of interest" description="Disordered" evidence="1">
    <location>
        <begin position="1578"/>
        <end position="1625"/>
    </location>
</feature>
<feature type="region of interest" description="Disordered" evidence="1">
    <location>
        <begin position="475"/>
        <end position="542"/>
    </location>
</feature>
<feature type="compositionally biased region" description="Basic and acidic residues" evidence="1">
    <location>
        <begin position="510"/>
        <end position="525"/>
    </location>
</feature>
<feature type="region of interest" description="Disordered" evidence="1">
    <location>
        <begin position="1480"/>
        <end position="1507"/>
    </location>
</feature>
<accession>A0A427YBN4</accession>
<feature type="compositionally biased region" description="Polar residues" evidence="1">
    <location>
        <begin position="740"/>
        <end position="749"/>
    </location>
</feature>
<evidence type="ECO:0000256" key="1">
    <source>
        <dbReference type="SAM" id="MobiDB-lite"/>
    </source>
</evidence>
<feature type="compositionally biased region" description="Polar residues" evidence="1">
    <location>
        <begin position="475"/>
        <end position="489"/>
    </location>
</feature>
<dbReference type="InterPro" id="IPR023394">
    <property type="entry name" value="Sec7_C_sf"/>
</dbReference>
<comment type="caution">
    <text evidence="3">The sequence shown here is derived from an EMBL/GenBank/DDBJ whole genome shotgun (WGS) entry which is preliminary data.</text>
</comment>
<reference evidence="3 4" key="1">
    <citation type="submission" date="2018-11" db="EMBL/GenBank/DDBJ databases">
        <title>Genome sequence of Apiotrichum porosum DSM 27194.</title>
        <authorList>
            <person name="Aliyu H."/>
            <person name="Gorte O."/>
            <person name="Ochsenreither K."/>
        </authorList>
    </citation>
    <scope>NUCLEOTIDE SEQUENCE [LARGE SCALE GENOMIC DNA]</scope>
    <source>
        <strain evidence="3 4">DSM 27194</strain>
    </source>
</reference>
<feature type="domain" description="SEC7" evidence="2">
    <location>
        <begin position="1101"/>
        <end position="1289"/>
    </location>
</feature>
<feature type="compositionally biased region" description="Basic and acidic residues" evidence="1">
    <location>
        <begin position="336"/>
        <end position="349"/>
    </location>
</feature>
<dbReference type="SUPFAM" id="SSF48425">
    <property type="entry name" value="Sec7 domain"/>
    <property type="match status" value="1"/>
</dbReference>
<feature type="region of interest" description="Disordered" evidence="1">
    <location>
        <begin position="158"/>
        <end position="247"/>
    </location>
</feature>
<dbReference type="GO" id="GO:0032012">
    <property type="term" value="P:regulation of ARF protein signal transduction"/>
    <property type="evidence" value="ECO:0007669"/>
    <property type="project" value="InterPro"/>
</dbReference>
<feature type="compositionally biased region" description="Polar residues" evidence="1">
    <location>
        <begin position="1603"/>
        <end position="1612"/>
    </location>
</feature>
<feature type="region of interest" description="Disordered" evidence="1">
    <location>
        <begin position="805"/>
        <end position="975"/>
    </location>
</feature>